<sequence length="1286" mass="149307">MTQGKNNNKSLFSQHYLQHQIQDCPEWLVDVTAGFKQLKSLYQSQQNLLSTFNQVQTQNFLIQPALEILGFSYIYQVNYYDKSQIKCPNYALFNHKIEQNQAYCLQTHETAFYSRVIAIAQSQYWQRPLSKVLTNDQRDIDQNTNPSFQIINDLIRTGVNWGILTNGREWRLYYRLASSKATEFYPIDLLELLETENLEQFKYFWLFFRQEAFVKNSQGRNFLEGIREESTRYSRRVENELKALVFERIFPNLAGGFVANATRQGQPVTSKQVYKATLSFVYKLLFLLYAEARNLLPMGGNYRDYSLMQLTQEVAQDIKIQKRLSPTSTEIYDRLLNLFQLVGQGEKKLGISPYNGSLFDFNFSKLQDQLDDSANYFLSQFKLPDVILAPLLDQLAQFEGKPIDYHFLDVRQLGSIYEELLEYQIIIEDATTGKVYLENDQSDRRLTGSYYTPDYIIKYMVSQTLKPILEQRSQQFSELMEQIYQLYDQIKNQALEKQSLNNLRKELQQLQQDATTTLLDIKVCDPAMGSGHFLLETVDYLTDELIYILTQYPEHNPVLEMLDQTRQSIVDNLEQQDILIDSDQLDPTQLLQRLVIKRCIYGVDLNPMAVELAKVSLWLHSFTIGAHLSFLDHHLRCGNSLIGTTIREVGAKILADETGQSILLTGSFVELLKAGEIMQNISILNDVTFVEVEQSKKLFRYFNKTIKPYKQLLNRDISHFFELKPTKKTSYEKQFFHWDLEFPEVFIDLKNATWKENAGFDAVIGNPPYDILAEKERKENLGCLINYLKSNPVFAHSLGGKLDLYRLFICRSDYLISRFGFVGLIIPLSVLADQQAISLRKFLLHKNKIRQVNAFPQKDDPNRRIFRKAKLPTCIIIFSNSLNNQPIKITVHPGNLLEEISGEFYCSLTEIEALDDNNLPIPLLSSTEEVQVLRRFNIQNQIQKVKNICSTYQGEINETTMNNLISKNPNSGCRILRGGNIQRYEFIPQPKQGMTKYLNVTAYYQQMGGNRIIHTLQPRIGYQRNAALDSWKRLIFTPLPTPCYCFDSVSYFLIENNHSAFTLLALLNSNLLEWRFRLTSTNNHISISEIAALPIPIFTFNTPLEHRQKSLENAIAFYHQYQSNGNLNPLLTQVNYHLNQQPPETDIIHDLLAYLAEQMIELNKQKQTEIQSFLQGLEGFMGCSIDTLNHKSKIRNYLGDYYKTELHLGFDEFISVLNKNKLKIAPLCQKKQQMLEQEYQNSLNILLPLKTQLMRCDKLIDAIVYRLYGLTEAEIAIVERSKFRRV</sequence>
<evidence type="ECO:0000256" key="3">
    <source>
        <dbReference type="ARBA" id="ARBA00022679"/>
    </source>
</evidence>
<keyword evidence="2" id="KW-0489">Methyltransferase</keyword>
<keyword evidence="3" id="KW-0808">Transferase</keyword>
<dbReference type="EC" id="2.1.1.72" evidence="1"/>
<gene>
    <name evidence="8" type="ORF">PL8927_820096</name>
</gene>
<keyword evidence="9" id="KW-1185">Reference proteome</keyword>
<dbReference type="GO" id="GO:0032259">
    <property type="term" value="P:methylation"/>
    <property type="evidence" value="ECO:0007669"/>
    <property type="project" value="UniProtKB-KW"/>
</dbReference>
<dbReference type="PANTHER" id="PTHR33841">
    <property type="entry name" value="DNA METHYLTRANSFERASE YEEA-RELATED"/>
    <property type="match status" value="1"/>
</dbReference>
<comment type="catalytic activity">
    <reaction evidence="5">
        <text>a 2'-deoxyadenosine in DNA + S-adenosyl-L-methionine = an N(6)-methyl-2'-deoxyadenosine in DNA + S-adenosyl-L-homocysteine + H(+)</text>
        <dbReference type="Rhea" id="RHEA:15197"/>
        <dbReference type="Rhea" id="RHEA-COMP:12418"/>
        <dbReference type="Rhea" id="RHEA-COMP:12419"/>
        <dbReference type="ChEBI" id="CHEBI:15378"/>
        <dbReference type="ChEBI" id="CHEBI:57856"/>
        <dbReference type="ChEBI" id="CHEBI:59789"/>
        <dbReference type="ChEBI" id="CHEBI:90615"/>
        <dbReference type="ChEBI" id="CHEBI:90616"/>
        <dbReference type="EC" id="2.1.1.72"/>
    </reaction>
</comment>
<feature type="domain" description="Type II methyltransferase M.TaqI-like" evidence="7">
    <location>
        <begin position="599"/>
        <end position="855"/>
    </location>
</feature>
<dbReference type="SUPFAM" id="SSF53335">
    <property type="entry name" value="S-adenosyl-L-methionine-dependent methyltransferases"/>
    <property type="match status" value="1"/>
</dbReference>
<evidence type="ECO:0000256" key="4">
    <source>
        <dbReference type="ARBA" id="ARBA00022691"/>
    </source>
</evidence>
<dbReference type="PANTHER" id="PTHR33841:SF1">
    <property type="entry name" value="DNA METHYLTRANSFERASE A"/>
    <property type="match status" value="1"/>
</dbReference>
<name>A0A7Z9BXG4_9CYAN</name>
<dbReference type="Pfam" id="PF07669">
    <property type="entry name" value="Eco57I"/>
    <property type="match status" value="1"/>
</dbReference>
<proteinExistence type="predicted"/>
<reference evidence="8" key="1">
    <citation type="submission" date="2019-10" db="EMBL/GenBank/DDBJ databases">
        <authorList>
            <consortium name="Genoscope - CEA"/>
            <person name="William W."/>
        </authorList>
    </citation>
    <scope>NUCLEOTIDE SEQUENCE [LARGE SCALE GENOMIC DNA]</scope>
    <source>
        <strain evidence="8">BBR_PRJEB10992</strain>
    </source>
</reference>
<dbReference type="InterPro" id="IPR050953">
    <property type="entry name" value="N4_N6_ade-DNA_methylase"/>
</dbReference>
<evidence type="ECO:0000256" key="5">
    <source>
        <dbReference type="ARBA" id="ARBA00047942"/>
    </source>
</evidence>
<dbReference type="RefSeq" id="WP_083625968.1">
    <property type="nucleotide sequence ID" value="NZ_LR734882.1"/>
</dbReference>
<evidence type="ECO:0000313" key="8">
    <source>
        <dbReference type="EMBL" id="VXD24530.1"/>
    </source>
</evidence>
<evidence type="ECO:0000256" key="6">
    <source>
        <dbReference type="SAM" id="Coils"/>
    </source>
</evidence>
<feature type="coiled-coil region" evidence="6">
    <location>
        <begin position="490"/>
        <end position="520"/>
    </location>
</feature>
<evidence type="ECO:0000256" key="2">
    <source>
        <dbReference type="ARBA" id="ARBA00022603"/>
    </source>
</evidence>
<evidence type="ECO:0000313" key="9">
    <source>
        <dbReference type="Proteomes" id="UP000184550"/>
    </source>
</evidence>
<dbReference type="Gene3D" id="3.40.50.150">
    <property type="entry name" value="Vaccinia Virus protein VP39"/>
    <property type="match status" value="1"/>
</dbReference>
<dbReference type="InterPro" id="IPR011639">
    <property type="entry name" value="MethylTrfase_TaqI-like_dom"/>
</dbReference>
<keyword evidence="4" id="KW-0949">S-adenosyl-L-methionine</keyword>
<dbReference type="EMBL" id="CZCU02000160">
    <property type="protein sequence ID" value="VXD24530.1"/>
    <property type="molecule type" value="Genomic_DNA"/>
</dbReference>
<dbReference type="PROSITE" id="PS00092">
    <property type="entry name" value="N6_MTASE"/>
    <property type="match status" value="1"/>
</dbReference>
<protein>
    <recommendedName>
        <fullName evidence="1">site-specific DNA-methyltransferase (adenine-specific)</fullName>
        <ecNumber evidence="1">2.1.1.72</ecNumber>
    </recommendedName>
</protein>
<dbReference type="OrthoDB" id="9806213at2"/>
<comment type="caution">
    <text evidence="8">The sequence shown here is derived from an EMBL/GenBank/DDBJ whole genome shotgun (WGS) entry which is preliminary data.</text>
</comment>
<organism evidence="8 9">
    <name type="scientific">Planktothrix serta PCC 8927</name>
    <dbReference type="NCBI Taxonomy" id="671068"/>
    <lineage>
        <taxon>Bacteria</taxon>
        <taxon>Bacillati</taxon>
        <taxon>Cyanobacteriota</taxon>
        <taxon>Cyanophyceae</taxon>
        <taxon>Oscillatoriophycideae</taxon>
        <taxon>Oscillatoriales</taxon>
        <taxon>Microcoleaceae</taxon>
        <taxon>Planktothrix</taxon>
    </lineage>
</organism>
<dbReference type="PRINTS" id="PR00507">
    <property type="entry name" value="N12N6MTFRASE"/>
</dbReference>
<dbReference type="InterPro" id="IPR002052">
    <property type="entry name" value="DNA_methylase_N6_adenine_CS"/>
</dbReference>
<dbReference type="GO" id="GO:0003676">
    <property type="term" value="F:nucleic acid binding"/>
    <property type="evidence" value="ECO:0007669"/>
    <property type="project" value="InterPro"/>
</dbReference>
<keyword evidence="6" id="KW-0175">Coiled coil</keyword>
<evidence type="ECO:0000256" key="1">
    <source>
        <dbReference type="ARBA" id="ARBA00011900"/>
    </source>
</evidence>
<dbReference type="Proteomes" id="UP000184550">
    <property type="component" value="Unassembled WGS sequence"/>
</dbReference>
<accession>A0A7Z9BXG4</accession>
<dbReference type="InterPro" id="IPR029063">
    <property type="entry name" value="SAM-dependent_MTases_sf"/>
</dbReference>
<dbReference type="GO" id="GO:0009007">
    <property type="term" value="F:site-specific DNA-methyltransferase (adenine-specific) activity"/>
    <property type="evidence" value="ECO:0007669"/>
    <property type="project" value="UniProtKB-EC"/>
</dbReference>
<dbReference type="GO" id="GO:0006304">
    <property type="term" value="P:DNA modification"/>
    <property type="evidence" value="ECO:0007669"/>
    <property type="project" value="InterPro"/>
</dbReference>
<evidence type="ECO:0000259" key="7">
    <source>
        <dbReference type="Pfam" id="PF07669"/>
    </source>
</evidence>